<comment type="caution">
    <text evidence="3">The sequence shown here is derived from an EMBL/GenBank/DDBJ whole genome shotgun (WGS) entry which is preliminary data.</text>
</comment>
<evidence type="ECO:0000256" key="1">
    <source>
        <dbReference type="SAM" id="SignalP"/>
    </source>
</evidence>
<dbReference type="AlphaFoldDB" id="A0A9W8H522"/>
<accession>A0A9W8H522</accession>
<dbReference type="InterPro" id="IPR043504">
    <property type="entry name" value="Peptidase_S1_PA_chymotrypsin"/>
</dbReference>
<dbReference type="PROSITE" id="PS51257">
    <property type="entry name" value="PROKAR_LIPOPROTEIN"/>
    <property type="match status" value="1"/>
</dbReference>
<dbReference type="GO" id="GO:0006508">
    <property type="term" value="P:proteolysis"/>
    <property type="evidence" value="ECO:0007669"/>
    <property type="project" value="InterPro"/>
</dbReference>
<keyword evidence="1" id="KW-0732">Signal</keyword>
<name>A0A9W8H522_9FUNG</name>
<feature type="domain" description="Peptidase S1" evidence="2">
    <location>
        <begin position="40"/>
        <end position="197"/>
    </location>
</feature>
<dbReference type="Pfam" id="PF00089">
    <property type="entry name" value="Trypsin"/>
    <property type="match status" value="1"/>
</dbReference>
<feature type="chain" id="PRO_5040882518" description="Peptidase S1 domain-containing protein" evidence="1">
    <location>
        <begin position="23"/>
        <end position="282"/>
    </location>
</feature>
<organism evidence="3 4">
    <name type="scientific">Coemansia pectinata</name>
    <dbReference type="NCBI Taxonomy" id="1052879"/>
    <lineage>
        <taxon>Eukaryota</taxon>
        <taxon>Fungi</taxon>
        <taxon>Fungi incertae sedis</taxon>
        <taxon>Zoopagomycota</taxon>
        <taxon>Kickxellomycotina</taxon>
        <taxon>Kickxellomycetes</taxon>
        <taxon>Kickxellales</taxon>
        <taxon>Kickxellaceae</taxon>
        <taxon>Coemansia</taxon>
    </lineage>
</organism>
<dbReference type="OrthoDB" id="5550564at2759"/>
<evidence type="ECO:0000313" key="4">
    <source>
        <dbReference type="Proteomes" id="UP001140011"/>
    </source>
</evidence>
<proteinExistence type="predicted"/>
<dbReference type="GO" id="GO:0004252">
    <property type="term" value="F:serine-type endopeptidase activity"/>
    <property type="evidence" value="ECO:0007669"/>
    <property type="project" value="InterPro"/>
</dbReference>
<dbReference type="InterPro" id="IPR001254">
    <property type="entry name" value="Trypsin_dom"/>
</dbReference>
<evidence type="ECO:0000313" key="3">
    <source>
        <dbReference type="EMBL" id="KAJ2756699.1"/>
    </source>
</evidence>
<keyword evidence="4" id="KW-1185">Reference proteome</keyword>
<dbReference type="InterPro" id="IPR009003">
    <property type="entry name" value="Peptidase_S1_PA"/>
</dbReference>
<dbReference type="EMBL" id="JANBUH010000018">
    <property type="protein sequence ID" value="KAJ2756699.1"/>
    <property type="molecule type" value="Genomic_DNA"/>
</dbReference>
<sequence>MTRRLTGLFVAFLLACVPNVLAQNVTTQQQQTVSPNLASTKFLAGLFWSSSTGLHRRCAATIVANNVLLTSASCALDKYPNLAFGPGQWVVISSGDSRFTQNLTASAVQPSAVKSIDIDQCANLATITLTTPLTLSDAIKPILMNGAQVPQTAMLNTYNTSNPYGSPFLALTLGNQQQCETMKPQYVQDKFICTQPVQGQFITSDYLGGDPIIGFSVQGATPVAVLVGITGQFYSTWVNAQNGGINDPTAYRFSALVGSRVAQIASIAGVDPQTLTSANPLG</sequence>
<evidence type="ECO:0000259" key="2">
    <source>
        <dbReference type="Pfam" id="PF00089"/>
    </source>
</evidence>
<dbReference type="Gene3D" id="2.40.10.10">
    <property type="entry name" value="Trypsin-like serine proteases"/>
    <property type="match status" value="2"/>
</dbReference>
<dbReference type="SUPFAM" id="SSF50494">
    <property type="entry name" value="Trypsin-like serine proteases"/>
    <property type="match status" value="1"/>
</dbReference>
<dbReference type="Proteomes" id="UP001140011">
    <property type="component" value="Unassembled WGS sequence"/>
</dbReference>
<gene>
    <name evidence="3" type="ORF">GGI19_000634</name>
</gene>
<reference evidence="3" key="1">
    <citation type="submission" date="2022-07" db="EMBL/GenBank/DDBJ databases">
        <title>Phylogenomic reconstructions and comparative analyses of Kickxellomycotina fungi.</title>
        <authorList>
            <person name="Reynolds N.K."/>
            <person name="Stajich J.E."/>
            <person name="Barry K."/>
            <person name="Grigoriev I.V."/>
            <person name="Crous P."/>
            <person name="Smith M.E."/>
        </authorList>
    </citation>
    <scope>NUCLEOTIDE SEQUENCE</scope>
    <source>
        <strain evidence="3">BCRC 34297</strain>
    </source>
</reference>
<protein>
    <recommendedName>
        <fullName evidence="2">Peptidase S1 domain-containing protein</fullName>
    </recommendedName>
</protein>
<feature type="signal peptide" evidence="1">
    <location>
        <begin position="1"/>
        <end position="22"/>
    </location>
</feature>